<dbReference type="InterPro" id="IPR023457">
    <property type="entry name" value="Met-tRNA_synth_2"/>
</dbReference>
<organism evidence="12 13">
    <name type="scientific">Candidatus Woykebacteria bacterium RBG_13_40_15</name>
    <dbReference type="NCBI Taxonomy" id="1802593"/>
    <lineage>
        <taxon>Bacteria</taxon>
        <taxon>Candidatus Woykeibacteriota</taxon>
    </lineage>
</organism>
<dbReference type="InterPro" id="IPR014758">
    <property type="entry name" value="Met-tRNA_synth"/>
</dbReference>
<evidence type="ECO:0000256" key="4">
    <source>
        <dbReference type="ARBA" id="ARBA00022598"/>
    </source>
</evidence>
<dbReference type="SUPFAM" id="SSF52374">
    <property type="entry name" value="Nucleotidylyl transferase"/>
    <property type="match status" value="1"/>
</dbReference>
<feature type="domain" description="Methionyl/Leucyl tRNA synthetase" evidence="11">
    <location>
        <begin position="145"/>
        <end position="358"/>
    </location>
</feature>
<comment type="caution">
    <text evidence="12">The sequence shown here is derived from an EMBL/GenBank/DDBJ whole genome shotgun (WGS) entry which is preliminary data.</text>
</comment>
<dbReference type="GO" id="GO:0004825">
    <property type="term" value="F:methionine-tRNA ligase activity"/>
    <property type="evidence" value="ECO:0007669"/>
    <property type="project" value="UniProtKB-EC"/>
</dbReference>
<name>A0A1G1W8W4_9BACT</name>
<dbReference type="PANTHER" id="PTHR43326">
    <property type="entry name" value="METHIONYL-TRNA SYNTHETASE"/>
    <property type="match status" value="1"/>
</dbReference>
<evidence type="ECO:0000256" key="6">
    <source>
        <dbReference type="ARBA" id="ARBA00022840"/>
    </source>
</evidence>
<dbReference type="NCBIfam" id="TIGR00398">
    <property type="entry name" value="metG"/>
    <property type="match status" value="1"/>
</dbReference>
<dbReference type="InterPro" id="IPR015413">
    <property type="entry name" value="Methionyl/Leucyl_tRNA_Synth"/>
</dbReference>
<sequence length="479" mass="55368">MDKVLITTAIDYVNDVIHIGHAYQKIMADVLARYYRETIGKQNVYFLTGTDENGAKALEAAKAAGKDVEEFVDFISNADKKEQDSLNISYDRFIRTTDSDHIEVVLDFWNRVAKNKNDIYLGDFKGQYCRDCEAFKTASEIKGGRCLIHPKTKLEPVTEKNYFFEWKKYIPFLKGHIKNNPNFVLPESRRNEVLAFVDKIEDITISRRKEAVPWGIEVPGDSTQVIYVWFDALINYLTAGKQKGFWDENTKIIHIIGKDNLRWHALLWPAMLKSAEYPLPSTIYAHGFLTLDGQKISKSLGNIIRPTELVKKYGADAVRYYLLRYTSPEDDNDISIEKLENAYNSDLANGLGNLVARVAKLGEKIGEILIFEPQNPYLNPSTDREKRIKEYIEKFYFKDVLDLIWKSISELDSLLENEKPWEKLKSDKEVVKKLLQDVVIEIQKIAYLIEPFLPATSEMIFDQFRQNKIVYKGGIFPRK</sequence>
<dbReference type="GO" id="GO:0006431">
    <property type="term" value="P:methionyl-tRNA aminoacylation"/>
    <property type="evidence" value="ECO:0007669"/>
    <property type="project" value="InterPro"/>
</dbReference>
<dbReference type="Gene3D" id="2.170.220.10">
    <property type="match status" value="1"/>
</dbReference>
<comment type="similarity">
    <text evidence="10">Belongs to the class-I aminoacyl-tRNA synthetase family.</text>
</comment>
<keyword evidence="5 10" id="KW-0547">Nucleotide-binding</keyword>
<proteinExistence type="inferred from homology"/>
<keyword evidence="7 10" id="KW-0648">Protein biosynthesis</keyword>
<dbReference type="PANTHER" id="PTHR43326:SF1">
    <property type="entry name" value="METHIONINE--TRNA LIGASE, MITOCHONDRIAL"/>
    <property type="match status" value="1"/>
</dbReference>
<feature type="domain" description="Methionyl/Leucyl tRNA synthetase" evidence="11">
    <location>
        <begin position="4"/>
        <end position="143"/>
    </location>
</feature>
<dbReference type="EMBL" id="MHCP01000015">
    <property type="protein sequence ID" value="OGY24109.1"/>
    <property type="molecule type" value="Genomic_DNA"/>
</dbReference>
<accession>A0A1G1W8W4</accession>
<comment type="function">
    <text evidence="1">Is required not only for elongation of protein synthesis but also for the initiation of all mRNA translation through initiator tRNA(fMet) aminoacylation.</text>
</comment>
<gene>
    <name evidence="12" type="ORF">A2172_01020</name>
</gene>
<dbReference type="SUPFAM" id="SSF47323">
    <property type="entry name" value="Anticodon-binding domain of a subclass of class I aminoacyl-tRNA synthetases"/>
    <property type="match status" value="1"/>
</dbReference>
<evidence type="ECO:0000256" key="9">
    <source>
        <dbReference type="ARBA" id="ARBA00030904"/>
    </source>
</evidence>
<evidence type="ECO:0000256" key="10">
    <source>
        <dbReference type="RuleBase" id="RU363039"/>
    </source>
</evidence>
<protein>
    <recommendedName>
        <fullName evidence="3">Methionine--tRNA ligase</fullName>
        <ecNumber evidence="2">6.1.1.10</ecNumber>
    </recommendedName>
    <alternativeName>
        <fullName evidence="9">Methionyl-tRNA synthetase</fullName>
    </alternativeName>
</protein>
<evidence type="ECO:0000256" key="2">
    <source>
        <dbReference type="ARBA" id="ARBA00012838"/>
    </source>
</evidence>
<dbReference type="STRING" id="1802593.A2172_01020"/>
<evidence type="ECO:0000256" key="7">
    <source>
        <dbReference type="ARBA" id="ARBA00022917"/>
    </source>
</evidence>
<evidence type="ECO:0000256" key="1">
    <source>
        <dbReference type="ARBA" id="ARBA00003314"/>
    </source>
</evidence>
<keyword evidence="8 10" id="KW-0030">Aminoacyl-tRNA synthetase</keyword>
<dbReference type="Gene3D" id="3.40.50.620">
    <property type="entry name" value="HUPs"/>
    <property type="match status" value="1"/>
</dbReference>
<dbReference type="Gene3D" id="1.10.730.10">
    <property type="entry name" value="Isoleucyl-tRNA Synthetase, Domain 1"/>
    <property type="match status" value="1"/>
</dbReference>
<dbReference type="AlphaFoldDB" id="A0A1G1W8W4"/>
<dbReference type="Proteomes" id="UP000176631">
    <property type="component" value="Unassembled WGS sequence"/>
</dbReference>
<evidence type="ECO:0000256" key="3">
    <source>
        <dbReference type="ARBA" id="ARBA00018753"/>
    </source>
</evidence>
<keyword evidence="4 10" id="KW-0436">Ligase</keyword>
<dbReference type="CDD" id="cd00814">
    <property type="entry name" value="MetRS_core"/>
    <property type="match status" value="1"/>
</dbReference>
<evidence type="ECO:0000256" key="8">
    <source>
        <dbReference type="ARBA" id="ARBA00023146"/>
    </source>
</evidence>
<evidence type="ECO:0000313" key="12">
    <source>
        <dbReference type="EMBL" id="OGY24109.1"/>
    </source>
</evidence>
<reference evidence="12 13" key="1">
    <citation type="journal article" date="2016" name="Nat. Commun.">
        <title>Thousands of microbial genomes shed light on interconnected biogeochemical processes in an aquifer system.</title>
        <authorList>
            <person name="Anantharaman K."/>
            <person name="Brown C.T."/>
            <person name="Hug L.A."/>
            <person name="Sharon I."/>
            <person name="Castelle C.J."/>
            <person name="Probst A.J."/>
            <person name="Thomas B.C."/>
            <person name="Singh A."/>
            <person name="Wilkins M.J."/>
            <person name="Karaoz U."/>
            <person name="Brodie E.L."/>
            <person name="Williams K.H."/>
            <person name="Hubbard S.S."/>
            <person name="Banfield J.F."/>
        </authorList>
    </citation>
    <scope>NUCLEOTIDE SEQUENCE [LARGE SCALE GENOMIC DNA]</scope>
</reference>
<dbReference type="InterPro" id="IPR009080">
    <property type="entry name" value="tRNAsynth_Ia_anticodon-bd"/>
</dbReference>
<keyword evidence="6 10" id="KW-0067">ATP-binding</keyword>
<evidence type="ECO:0000313" key="13">
    <source>
        <dbReference type="Proteomes" id="UP000176631"/>
    </source>
</evidence>
<dbReference type="PRINTS" id="PR01041">
    <property type="entry name" value="TRNASYNTHMET"/>
</dbReference>
<evidence type="ECO:0000259" key="11">
    <source>
        <dbReference type="Pfam" id="PF09334"/>
    </source>
</evidence>
<evidence type="ECO:0000256" key="5">
    <source>
        <dbReference type="ARBA" id="ARBA00022741"/>
    </source>
</evidence>
<dbReference type="GO" id="GO:0005524">
    <property type="term" value="F:ATP binding"/>
    <property type="evidence" value="ECO:0007669"/>
    <property type="project" value="UniProtKB-KW"/>
</dbReference>
<dbReference type="FunFam" id="2.170.220.10:FF:000003">
    <property type="entry name" value="Methionine--tRNA ligase"/>
    <property type="match status" value="1"/>
</dbReference>
<dbReference type="InterPro" id="IPR033911">
    <property type="entry name" value="MetRS_core"/>
</dbReference>
<dbReference type="InterPro" id="IPR014729">
    <property type="entry name" value="Rossmann-like_a/b/a_fold"/>
</dbReference>
<dbReference type="EC" id="6.1.1.10" evidence="2"/>
<dbReference type="Pfam" id="PF09334">
    <property type="entry name" value="tRNA-synt_1g"/>
    <property type="match status" value="2"/>
</dbReference>